<comment type="caution">
    <text evidence="8">The sequence shown here is derived from an EMBL/GenBank/DDBJ whole genome shotgun (WGS) entry which is preliminary data.</text>
</comment>
<keyword evidence="4 6" id="KW-1133">Transmembrane helix</keyword>
<keyword evidence="3 6" id="KW-0812">Transmembrane</keyword>
<keyword evidence="5 6" id="KW-0472">Membrane</keyword>
<name>A0A7J0DKM0_9ERIC</name>
<dbReference type="SUPFAM" id="SSF103481">
    <property type="entry name" value="Multidrug resistance efflux transporter EmrE"/>
    <property type="match status" value="1"/>
</dbReference>
<evidence type="ECO:0000256" key="6">
    <source>
        <dbReference type="RuleBase" id="RU363077"/>
    </source>
</evidence>
<evidence type="ECO:0000256" key="2">
    <source>
        <dbReference type="ARBA" id="ARBA00007635"/>
    </source>
</evidence>
<dbReference type="PANTHER" id="PTHR31218">
    <property type="entry name" value="WAT1-RELATED PROTEIN"/>
    <property type="match status" value="1"/>
</dbReference>
<protein>
    <recommendedName>
        <fullName evidence="6">WAT1-related protein</fullName>
    </recommendedName>
</protein>
<dbReference type="OrthoDB" id="1728340at2759"/>
<evidence type="ECO:0000313" key="9">
    <source>
        <dbReference type="Proteomes" id="UP000585474"/>
    </source>
</evidence>
<feature type="transmembrane region" description="Helical" evidence="6">
    <location>
        <begin position="98"/>
        <end position="117"/>
    </location>
</feature>
<dbReference type="GO" id="GO:0016020">
    <property type="term" value="C:membrane"/>
    <property type="evidence" value="ECO:0007669"/>
    <property type="project" value="UniProtKB-SubCell"/>
</dbReference>
<feature type="domain" description="EamA" evidence="7">
    <location>
        <begin position="9"/>
        <end position="117"/>
    </location>
</feature>
<evidence type="ECO:0000256" key="1">
    <source>
        <dbReference type="ARBA" id="ARBA00004141"/>
    </source>
</evidence>
<comment type="caution">
    <text evidence="6">Lacks conserved residue(s) required for the propagation of feature annotation.</text>
</comment>
<dbReference type="EMBL" id="BJWL01000275">
    <property type="protein sequence ID" value="GFS37246.1"/>
    <property type="molecule type" value="Genomic_DNA"/>
</dbReference>
<feature type="transmembrane region" description="Helical" evidence="6">
    <location>
        <begin position="48"/>
        <end position="66"/>
    </location>
</feature>
<evidence type="ECO:0000313" key="8">
    <source>
        <dbReference type="EMBL" id="GFS37246.1"/>
    </source>
</evidence>
<gene>
    <name evidence="8" type="ORF">Acr_00g0050840</name>
</gene>
<dbReference type="GO" id="GO:0022857">
    <property type="term" value="F:transmembrane transporter activity"/>
    <property type="evidence" value="ECO:0007669"/>
    <property type="project" value="InterPro"/>
</dbReference>
<evidence type="ECO:0000256" key="4">
    <source>
        <dbReference type="ARBA" id="ARBA00022989"/>
    </source>
</evidence>
<dbReference type="InterPro" id="IPR037185">
    <property type="entry name" value="EmrE-like"/>
</dbReference>
<evidence type="ECO:0000259" key="7">
    <source>
        <dbReference type="Pfam" id="PF00892"/>
    </source>
</evidence>
<evidence type="ECO:0000256" key="5">
    <source>
        <dbReference type="ARBA" id="ARBA00023136"/>
    </source>
</evidence>
<dbReference type="InterPro" id="IPR030184">
    <property type="entry name" value="WAT1-related"/>
</dbReference>
<comment type="similarity">
    <text evidence="2 6">Belongs to the drug/metabolite transporter (DMT) superfamily. Plant drug/metabolite exporter (P-DME) (TC 2.A.7.4) family.</text>
</comment>
<evidence type="ECO:0000256" key="3">
    <source>
        <dbReference type="ARBA" id="ARBA00022692"/>
    </source>
</evidence>
<accession>A0A7J0DKM0</accession>
<keyword evidence="9" id="KW-1185">Reference proteome</keyword>
<dbReference type="Pfam" id="PF00892">
    <property type="entry name" value="EamA"/>
    <property type="match status" value="1"/>
</dbReference>
<dbReference type="Proteomes" id="UP000585474">
    <property type="component" value="Unassembled WGS sequence"/>
</dbReference>
<dbReference type="AlphaFoldDB" id="A0A7J0DKM0"/>
<proteinExistence type="inferred from homology"/>
<feature type="transmembrane region" description="Helical" evidence="6">
    <location>
        <begin position="73"/>
        <end position="92"/>
    </location>
</feature>
<reference evidence="9" key="1">
    <citation type="submission" date="2019-07" db="EMBL/GenBank/DDBJ databases">
        <title>De Novo Assembly of kiwifruit Actinidia rufa.</title>
        <authorList>
            <person name="Sugita-Konishi S."/>
            <person name="Sato K."/>
            <person name="Mori E."/>
            <person name="Abe Y."/>
            <person name="Kisaki G."/>
            <person name="Hamano K."/>
            <person name="Suezawa K."/>
            <person name="Otani M."/>
            <person name="Fukuda T."/>
            <person name="Manabe T."/>
            <person name="Gomi K."/>
            <person name="Tabuchi M."/>
            <person name="Akimitsu K."/>
            <person name="Kataoka I."/>
        </authorList>
    </citation>
    <scope>NUCLEOTIDE SEQUENCE [LARGE SCALE GENOMIC DNA]</scope>
    <source>
        <strain evidence="9">cv. Fuchu</strain>
    </source>
</reference>
<sequence length="253" mass="27881">MVRNYPCPYSGTALVICMGAIQATVFALCMERDWNQWKLGWNIRLLTVTYSGIVASGLVYTFMTCCVQMRGPLFVSVFSPLMLVLVAIAGSLVLEEKLYMGSVLGAVAIVSGLYVVLWGKGKELKRIAQLMPSKRSKESERIEIIVASSSETNNNIDNSNIVAIIPNGISTLCDDAREEEKEEEEDRAKGKGGRWSIWVLKRAWGGRGGTEGSKESSIGQKWARGVVESGGDVEVLVVWVPPICRKGRIKKRF</sequence>
<comment type="subcellular location">
    <subcellularLocation>
        <location evidence="1 6">Membrane</location>
        <topology evidence="1 6">Multi-pass membrane protein</topology>
    </subcellularLocation>
</comment>
<dbReference type="InterPro" id="IPR000620">
    <property type="entry name" value="EamA_dom"/>
</dbReference>
<organism evidence="8 9">
    <name type="scientific">Actinidia rufa</name>
    <dbReference type="NCBI Taxonomy" id="165716"/>
    <lineage>
        <taxon>Eukaryota</taxon>
        <taxon>Viridiplantae</taxon>
        <taxon>Streptophyta</taxon>
        <taxon>Embryophyta</taxon>
        <taxon>Tracheophyta</taxon>
        <taxon>Spermatophyta</taxon>
        <taxon>Magnoliopsida</taxon>
        <taxon>eudicotyledons</taxon>
        <taxon>Gunneridae</taxon>
        <taxon>Pentapetalae</taxon>
        <taxon>asterids</taxon>
        <taxon>Ericales</taxon>
        <taxon>Actinidiaceae</taxon>
        <taxon>Actinidia</taxon>
    </lineage>
</organism>
<feature type="transmembrane region" description="Helical" evidence="6">
    <location>
        <begin position="7"/>
        <end position="28"/>
    </location>
</feature>